<keyword evidence="1" id="KW-0479">Metal-binding</keyword>
<dbReference type="Proteomes" id="UP001224775">
    <property type="component" value="Unassembled WGS sequence"/>
</dbReference>
<feature type="region of interest" description="Disordered" evidence="4">
    <location>
        <begin position="263"/>
        <end position="305"/>
    </location>
</feature>
<dbReference type="AlphaFoldDB" id="A0AAD8YCF5"/>
<dbReference type="InterPro" id="IPR025829">
    <property type="entry name" value="Zn_knuckle_CX2CX3GHX4C"/>
</dbReference>
<evidence type="ECO:0000313" key="7">
    <source>
        <dbReference type="Proteomes" id="UP001224775"/>
    </source>
</evidence>
<comment type="caution">
    <text evidence="6">The sequence shown here is derived from an EMBL/GenBank/DDBJ whole genome shotgun (WGS) entry which is preliminary data.</text>
</comment>
<feature type="compositionally biased region" description="Gly residues" evidence="4">
    <location>
        <begin position="348"/>
        <end position="364"/>
    </location>
</feature>
<proteinExistence type="predicted"/>
<feature type="domain" description="CCHC-type" evidence="5">
    <location>
        <begin position="614"/>
        <end position="630"/>
    </location>
</feature>
<feature type="domain" description="CCHC-type" evidence="5">
    <location>
        <begin position="729"/>
        <end position="745"/>
    </location>
</feature>
<feature type="compositionally biased region" description="Low complexity" evidence="4">
    <location>
        <begin position="655"/>
        <end position="669"/>
    </location>
</feature>
<feature type="compositionally biased region" description="Basic residues" evidence="4">
    <location>
        <begin position="46"/>
        <end position="55"/>
    </location>
</feature>
<name>A0AAD8YCF5_9STRA</name>
<dbReference type="GO" id="GO:0003676">
    <property type="term" value="F:nucleic acid binding"/>
    <property type="evidence" value="ECO:0007669"/>
    <property type="project" value="InterPro"/>
</dbReference>
<dbReference type="InterPro" id="IPR001878">
    <property type="entry name" value="Znf_CCHC"/>
</dbReference>
<feature type="compositionally biased region" description="Low complexity" evidence="4">
    <location>
        <begin position="338"/>
        <end position="347"/>
    </location>
</feature>
<feature type="region of interest" description="Disordered" evidence="4">
    <location>
        <begin position="502"/>
        <end position="536"/>
    </location>
</feature>
<keyword evidence="3" id="KW-0862">Zinc</keyword>
<feature type="compositionally biased region" description="Low complexity" evidence="4">
    <location>
        <begin position="96"/>
        <end position="119"/>
    </location>
</feature>
<evidence type="ECO:0000256" key="1">
    <source>
        <dbReference type="ARBA" id="ARBA00022723"/>
    </source>
</evidence>
<reference evidence="6" key="1">
    <citation type="submission" date="2023-06" db="EMBL/GenBank/DDBJ databases">
        <title>Survivors Of The Sea: Transcriptome response of Skeletonema marinoi to long-term dormancy.</title>
        <authorList>
            <person name="Pinder M.I.M."/>
            <person name="Kourtchenko O."/>
            <person name="Robertson E.K."/>
            <person name="Larsson T."/>
            <person name="Maumus F."/>
            <person name="Osuna-Cruz C.M."/>
            <person name="Vancaester E."/>
            <person name="Stenow R."/>
            <person name="Vandepoele K."/>
            <person name="Ploug H."/>
            <person name="Bruchert V."/>
            <person name="Godhe A."/>
            <person name="Topel M."/>
        </authorList>
    </citation>
    <scope>NUCLEOTIDE SEQUENCE</scope>
    <source>
        <strain evidence="6">R05AC</strain>
    </source>
</reference>
<feature type="compositionally biased region" description="Low complexity" evidence="4">
    <location>
        <begin position="453"/>
        <end position="466"/>
    </location>
</feature>
<dbReference type="Gene3D" id="4.10.60.10">
    <property type="entry name" value="Zinc finger, CCHC-type"/>
    <property type="match status" value="2"/>
</dbReference>
<dbReference type="SUPFAM" id="SSF57756">
    <property type="entry name" value="Retrovirus zinc finger-like domains"/>
    <property type="match status" value="2"/>
</dbReference>
<feature type="compositionally biased region" description="Low complexity" evidence="4">
    <location>
        <begin position="126"/>
        <end position="136"/>
    </location>
</feature>
<gene>
    <name evidence="6" type="ORF">QTG54_006353</name>
</gene>
<feature type="region of interest" description="Disordered" evidence="4">
    <location>
        <begin position="557"/>
        <end position="608"/>
    </location>
</feature>
<protein>
    <submittedName>
        <fullName evidence="6">Zinc finger CCHC domain-containing protein</fullName>
    </submittedName>
</protein>
<feature type="domain" description="CCHC-type" evidence="5">
    <location>
        <begin position="542"/>
        <end position="558"/>
    </location>
</feature>
<feature type="compositionally biased region" description="Basic and acidic residues" evidence="4">
    <location>
        <begin position="388"/>
        <end position="402"/>
    </location>
</feature>
<feature type="compositionally biased region" description="Basic and acidic residues" evidence="4">
    <location>
        <begin position="559"/>
        <end position="568"/>
    </location>
</feature>
<dbReference type="EMBL" id="JATAAI010000010">
    <property type="protein sequence ID" value="KAK1742756.1"/>
    <property type="molecule type" value="Genomic_DNA"/>
</dbReference>
<sequence length="853" mass="93355">MLAAAASPTPPGSGMRSSNTPTNNSLATPNSSSNSNAHNDPSSRHEFKRKRRHPRSQYGSKNKQRGYFGNSSDEEGEVIEQQQLLLKSQQHHHHGPQSSFNLGGPNNSLPSHLNSNNGSASSGQFNSSKTSNNSNKPSLQTTIKNESTVHHHRGIKFTPPPHLVKTQPQPNQRVDNKEGGRNVPLQQPRQQQKEGGAVQENKKVGGEPPLKKRFKSYVPSVDVPPSTKTTAANSGGAVKQLNATANNNLGASTIPVGKEVQPPQQKCASSVSNSSLTTSYTPTSNNHGEEKNHAKDRLKTGENQGGTQKIVLKASPSLSSSSVHDATVNNKASFKNETNSGGTNTNVGSGGNIGGGNNIGSGGMGPPPDRKRERGGGYTTNYHPQQQQRREEQPQQWREKPQQRYQGAGGNNNNGNQSSQQKKWTSGGESDGAPPAQVASKEYPPPPPQRHQNSNSTNNGHHGSMSDNRNYEGDVRVNGGGIVNGMYNSRVNDNYGGGGGDHFNRRYNNNNGGGAFDGGMQRSNNKMEAPPRQHQVPPEGYVCRLCNIPGHWIQACPTKDNDDHHQRQMNDNNNNNPGFNRGMHRNNSMEAPPPSHHHHHQQQSHNPIPPEGYVCRLCNIPGHWIQACPTKDIMDHQRYQNTTAKDVDYYQRHSNMGNNNSNNGSSHFNGDMHRNNMEGGPRDREQHQMPSNYNNGGSGGPLMVEECNEATIVIQWHLLDHIKSAGRLRCRLCNIPGHWIKLVRQTVTSAVDSIMVCIGITTRRHIIINHQKATYAVSAMCPVIGFKFVHRKRWINAILYFEYGQWCRGDYSRLADTVSSSGPPPPLVGWNDGFLLIVRNVSAASFSRAAAAL</sequence>
<keyword evidence="2" id="KW-0863">Zinc-finger</keyword>
<accession>A0AAD8YCF5</accession>
<keyword evidence="7" id="KW-1185">Reference proteome</keyword>
<dbReference type="Pfam" id="PF13696">
    <property type="entry name" value="zf-CCHC_2"/>
    <property type="match status" value="2"/>
</dbReference>
<evidence type="ECO:0000256" key="4">
    <source>
        <dbReference type="SAM" id="MobiDB-lite"/>
    </source>
</evidence>
<feature type="compositionally biased region" description="Basic and acidic residues" evidence="4">
    <location>
        <begin position="670"/>
        <end position="687"/>
    </location>
</feature>
<feature type="region of interest" description="Disordered" evidence="4">
    <location>
        <begin position="655"/>
        <end position="698"/>
    </location>
</feature>
<dbReference type="InterPro" id="IPR036875">
    <property type="entry name" value="Znf_CCHC_sf"/>
</dbReference>
<dbReference type="GO" id="GO:0008270">
    <property type="term" value="F:zinc ion binding"/>
    <property type="evidence" value="ECO:0007669"/>
    <property type="project" value="UniProtKB-KW"/>
</dbReference>
<organism evidence="6 7">
    <name type="scientific">Skeletonema marinoi</name>
    <dbReference type="NCBI Taxonomy" id="267567"/>
    <lineage>
        <taxon>Eukaryota</taxon>
        <taxon>Sar</taxon>
        <taxon>Stramenopiles</taxon>
        <taxon>Ochrophyta</taxon>
        <taxon>Bacillariophyta</taxon>
        <taxon>Coscinodiscophyceae</taxon>
        <taxon>Thalassiosirophycidae</taxon>
        <taxon>Thalassiosirales</taxon>
        <taxon>Skeletonemataceae</taxon>
        <taxon>Skeletonema</taxon>
        <taxon>Skeletonema marinoi-dohrnii complex</taxon>
    </lineage>
</organism>
<evidence type="ECO:0000313" key="6">
    <source>
        <dbReference type="EMBL" id="KAK1742756.1"/>
    </source>
</evidence>
<evidence type="ECO:0000256" key="2">
    <source>
        <dbReference type="ARBA" id="ARBA00022771"/>
    </source>
</evidence>
<feature type="compositionally biased region" description="Polar residues" evidence="4">
    <location>
        <begin position="137"/>
        <end position="146"/>
    </location>
</feature>
<feature type="region of interest" description="Disordered" evidence="4">
    <location>
        <begin position="1"/>
        <end position="212"/>
    </location>
</feature>
<feature type="compositionally biased region" description="Polar residues" evidence="4">
    <location>
        <begin position="15"/>
        <end position="40"/>
    </location>
</feature>
<feature type="compositionally biased region" description="Low complexity" evidence="4">
    <location>
        <begin position="569"/>
        <end position="581"/>
    </location>
</feature>
<dbReference type="SMART" id="SM00343">
    <property type="entry name" value="ZnF_C2HC"/>
    <property type="match status" value="3"/>
</dbReference>
<feature type="region of interest" description="Disordered" evidence="4">
    <location>
        <begin position="332"/>
        <end position="477"/>
    </location>
</feature>
<evidence type="ECO:0000256" key="3">
    <source>
        <dbReference type="ARBA" id="ARBA00022833"/>
    </source>
</evidence>
<evidence type="ECO:0000259" key="5">
    <source>
        <dbReference type="SMART" id="SM00343"/>
    </source>
</evidence>
<feature type="compositionally biased region" description="Basic and acidic residues" evidence="4">
    <location>
        <begin position="287"/>
        <end position="300"/>
    </location>
</feature>
<feature type="compositionally biased region" description="Low complexity" evidence="4">
    <location>
        <begin position="269"/>
        <end position="281"/>
    </location>
</feature>